<feature type="binding site" evidence="4">
    <location>
        <position position="117"/>
    </location>
    <ligand>
        <name>substrate</name>
    </ligand>
</feature>
<proteinExistence type="inferred from homology"/>
<keyword evidence="2 4" id="KW-0808">Transferase</keyword>
<keyword evidence="3 4" id="KW-0501">Molybdenum cofactor biosynthesis</keyword>
<evidence type="ECO:0000256" key="3">
    <source>
        <dbReference type="ARBA" id="ARBA00023150"/>
    </source>
</evidence>
<evidence type="ECO:0000313" key="5">
    <source>
        <dbReference type="EMBL" id="VEN52623.1"/>
    </source>
</evidence>
<protein>
    <recommendedName>
        <fullName evidence="4">Molybdopterin synthase catalytic subunit</fullName>
        <ecNumber evidence="4">2.8.1.12</ecNumber>
    </recommendedName>
    <alternativeName>
        <fullName evidence="4">Molybdenum cofactor synthesis protein 2 large subunit</fullName>
    </alternativeName>
    <alternativeName>
        <fullName evidence="4">Molybdenum cofactor synthesis protein 2B</fullName>
        <shortName evidence="4">MOCS2B</shortName>
    </alternativeName>
</protein>
<dbReference type="FunFam" id="3.90.1170.40:FF:000002">
    <property type="entry name" value="Molybdopterin synthase catalytic subunit"/>
    <property type="match status" value="1"/>
</dbReference>
<dbReference type="CDD" id="cd00756">
    <property type="entry name" value="MoaE"/>
    <property type="match status" value="1"/>
</dbReference>
<comment type="similarity">
    <text evidence="4">Belongs to the MoaE family. MOCS2B subfamily.</text>
</comment>
<evidence type="ECO:0000256" key="1">
    <source>
        <dbReference type="ARBA" id="ARBA00022490"/>
    </source>
</evidence>
<comment type="subcellular location">
    <subcellularLocation>
        <location evidence="4">Cytoplasm</location>
    </subcellularLocation>
</comment>
<name>A0A653CY22_CALMS</name>
<comment type="miscellaneous">
    <text evidence="4">This protein is produced by a bicistronic gene which also produces the large subunit (MOCS2A).</text>
</comment>
<dbReference type="SUPFAM" id="SSF54690">
    <property type="entry name" value="Molybdopterin synthase subunit MoaE"/>
    <property type="match status" value="1"/>
</dbReference>
<sequence>MNHIELVKERISIDAVSDLASSPSCGAISMFIGTTRDNFDGKTVIKLEYEAYESMAKKSIAEICTEIREKWPAVENIVVFHRLGVVPVKEASIVIAVSSPHREEALKAVEWCINSVKKSATIWKKEIYADSKGDVKPNRKKQKLEIKQKVDASLVPPHLIQISANNEQLNERIEKFMTRKRLEINLSNIKEFCDGAKDPENSCARIDAVFQKRKDSKSHLLVNRVLNSYQHRDQMNSSYLTKYLPKNGIEERLETVEFQLNLTSPVPRTIYQRLKMVEDALMKLESISPEYIQFWDKSLAGKPVKKKIFSIEDIDALIAETEKRLKKT</sequence>
<dbReference type="InterPro" id="IPR036563">
    <property type="entry name" value="MoaE_sf"/>
</dbReference>
<dbReference type="HAMAP" id="MF_03052">
    <property type="entry name" value="MOC2B"/>
    <property type="match status" value="1"/>
</dbReference>
<comment type="subunit">
    <text evidence="4">Heterotetramer; composed of 2 small (MOCS2A) and 2 large (MOCS2B) subunits.</text>
</comment>
<dbReference type="OrthoDB" id="5531344at2759"/>
<dbReference type="GO" id="GO:0006777">
    <property type="term" value="P:Mo-molybdopterin cofactor biosynthetic process"/>
    <property type="evidence" value="ECO:0007669"/>
    <property type="project" value="UniProtKB-UniRule"/>
</dbReference>
<gene>
    <name evidence="4" type="primary">Mocs2</name>
    <name evidence="5" type="ORF">CALMAC_LOCUS12679</name>
</gene>
<comment type="catalytic activity">
    <reaction evidence="4">
        <text>2 [molybdopterin-synthase sulfur-carrier protein]-C-terminal-Gly-aminoethanethioate + cyclic pyranopterin phosphate + H2O = molybdopterin + 2 [molybdopterin-synthase sulfur-carrier protein]-C-terminal Gly-Gly + 2 H(+)</text>
        <dbReference type="Rhea" id="RHEA:26333"/>
        <dbReference type="Rhea" id="RHEA-COMP:12202"/>
        <dbReference type="Rhea" id="RHEA-COMP:19907"/>
        <dbReference type="ChEBI" id="CHEBI:15377"/>
        <dbReference type="ChEBI" id="CHEBI:15378"/>
        <dbReference type="ChEBI" id="CHEBI:58698"/>
        <dbReference type="ChEBI" id="CHEBI:59648"/>
        <dbReference type="ChEBI" id="CHEBI:90778"/>
        <dbReference type="ChEBI" id="CHEBI:232372"/>
        <dbReference type="EC" id="2.8.1.12"/>
    </reaction>
</comment>
<evidence type="ECO:0000313" key="6">
    <source>
        <dbReference type="Proteomes" id="UP000410492"/>
    </source>
</evidence>
<dbReference type="PANTHER" id="PTHR23404">
    <property type="entry name" value="MOLYBDOPTERIN SYNTHASE RELATED"/>
    <property type="match status" value="1"/>
</dbReference>
<dbReference type="EMBL" id="CAACVG010009222">
    <property type="protein sequence ID" value="VEN52623.1"/>
    <property type="molecule type" value="Genomic_DNA"/>
</dbReference>
<feature type="binding site" evidence="4">
    <location>
        <begin position="124"/>
        <end position="126"/>
    </location>
    <ligand>
        <name>substrate</name>
    </ligand>
</feature>
<organism evidence="5 6">
    <name type="scientific">Callosobruchus maculatus</name>
    <name type="common">Southern cowpea weevil</name>
    <name type="synonym">Pulse bruchid</name>
    <dbReference type="NCBI Taxonomy" id="64391"/>
    <lineage>
        <taxon>Eukaryota</taxon>
        <taxon>Metazoa</taxon>
        <taxon>Ecdysozoa</taxon>
        <taxon>Arthropoda</taxon>
        <taxon>Hexapoda</taxon>
        <taxon>Insecta</taxon>
        <taxon>Pterygota</taxon>
        <taxon>Neoptera</taxon>
        <taxon>Endopterygota</taxon>
        <taxon>Coleoptera</taxon>
        <taxon>Polyphaga</taxon>
        <taxon>Cucujiformia</taxon>
        <taxon>Chrysomeloidea</taxon>
        <taxon>Chrysomelidae</taxon>
        <taxon>Bruchinae</taxon>
        <taxon>Bruchini</taxon>
        <taxon>Callosobruchus</taxon>
    </lineage>
</organism>
<evidence type="ECO:0000256" key="2">
    <source>
        <dbReference type="ARBA" id="ARBA00022679"/>
    </source>
</evidence>
<comment type="function">
    <text evidence="4">Catalytic subunit of the molybdopterin synthase complex, a complex that catalyzes the conversion of precursor Z into molybdopterin. Acts by mediating the incorporation of 2 sulfur atoms from thiocarboxylated MOCS2A into precursor Z to generate a dithiolene group.</text>
</comment>
<reference evidence="5 6" key="1">
    <citation type="submission" date="2019-01" db="EMBL/GenBank/DDBJ databases">
        <authorList>
            <person name="Sayadi A."/>
        </authorList>
    </citation>
    <scope>NUCLEOTIDE SEQUENCE [LARGE SCALE GENOMIC DNA]</scope>
</reference>
<comment type="pathway">
    <text evidence="4">Cofactor biosynthesis; molybdopterin biosynthesis.</text>
</comment>
<keyword evidence="6" id="KW-1185">Reference proteome</keyword>
<evidence type="ECO:0000256" key="4">
    <source>
        <dbReference type="HAMAP-Rule" id="MF_03052"/>
    </source>
</evidence>
<dbReference type="AlphaFoldDB" id="A0A653CY22"/>
<dbReference type="InterPro" id="IPR028888">
    <property type="entry name" value="MOCS2B_euk"/>
</dbReference>
<dbReference type="Gene3D" id="3.90.1170.40">
    <property type="entry name" value="Molybdopterin biosynthesis MoaE subunit"/>
    <property type="match status" value="1"/>
</dbReference>
<accession>A0A653CY22</accession>
<dbReference type="GO" id="GO:1990140">
    <property type="term" value="C:molybdopterin synthase complex"/>
    <property type="evidence" value="ECO:0007669"/>
    <property type="project" value="UniProtKB-UniRule"/>
</dbReference>
<dbReference type="EC" id="2.8.1.12" evidence="4"/>
<dbReference type="Pfam" id="PF02391">
    <property type="entry name" value="MoaE"/>
    <property type="match status" value="1"/>
</dbReference>
<dbReference type="GO" id="GO:0030366">
    <property type="term" value="F:molybdopterin synthase activity"/>
    <property type="evidence" value="ECO:0007669"/>
    <property type="project" value="UniProtKB-UniRule"/>
</dbReference>
<feature type="binding site" evidence="4">
    <location>
        <begin position="101"/>
        <end position="102"/>
    </location>
    <ligand>
        <name>substrate</name>
    </ligand>
</feature>
<dbReference type="Proteomes" id="UP000410492">
    <property type="component" value="Unassembled WGS sequence"/>
</dbReference>
<keyword evidence="1 4" id="KW-0963">Cytoplasm</keyword>
<dbReference type="InterPro" id="IPR003448">
    <property type="entry name" value="Mopterin_biosynth_MoaE"/>
</dbReference>
<dbReference type="UniPathway" id="UPA00344"/>